<accession>A0ABP4E0G4</accession>
<dbReference type="Proteomes" id="UP001499987">
    <property type="component" value="Unassembled WGS sequence"/>
</dbReference>
<dbReference type="EMBL" id="BAAALD010000020">
    <property type="protein sequence ID" value="GAA1082173.1"/>
    <property type="molecule type" value="Genomic_DNA"/>
</dbReference>
<reference evidence="2" key="1">
    <citation type="journal article" date="2019" name="Int. J. Syst. Evol. Microbiol.">
        <title>The Global Catalogue of Microorganisms (GCM) 10K type strain sequencing project: providing services to taxonomists for standard genome sequencing and annotation.</title>
        <authorList>
            <consortium name="The Broad Institute Genomics Platform"/>
            <consortium name="The Broad Institute Genome Sequencing Center for Infectious Disease"/>
            <person name="Wu L."/>
            <person name="Ma J."/>
        </authorList>
    </citation>
    <scope>NUCLEOTIDE SEQUENCE [LARGE SCALE GENOMIC DNA]</scope>
    <source>
        <strain evidence="2">JCM 13002</strain>
    </source>
</reference>
<evidence type="ECO:0008006" key="3">
    <source>
        <dbReference type="Google" id="ProtNLM"/>
    </source>
</evidence>
<gene>
    <name evidence="1" type="ORF">GCM10009663_26370</name>
</gene>
<keyword evidence="2" id="KW-1185">Reference proteome</keyword>
<name>A0ABP4E0G4_9ACTN</name>
<protein>
    <recommendedName>
        <fullName evidence="3">Crystal protein ET79</fullName>
    </recommendedName>
</protein>
<organism evidence="1 2">
    <name type="scientific">Kitasatospora arboriphila</name>
    <dbReference type="NCBI Taxonomy" id="258052"/>
    <lineage>
        <taxon>Bacteria</taxon>
        <taxon>Bacillati</taxon>
        <taxon>Actinomycetota</taxon>
        <taxon>Actinomycetes</taxon>
        <taxon>Kitasatosporales</taxon>
        <taxon>Streptomycetaceae</taxon>
        <taxon>Kitasatospora</taxon>
    </lineage>
</organism>
<comment type="caution">
    <text evidence="1">The sequence shown here is derived from an EMBL/GenBank/DDBJ whole genome shotgun (WGS) entry which is preliminary data.</text>
</comment>
<evidence type="ECO:0000313" key="1">
    <source>
        <dbReference type="EMBL" id="GAA1082173.1"/>
    </source>
</evidence>
<dbReference type="Gene3D" id="2.60.270.50">
    <property type="match status" value="2"/>
</dbReference>
<sequence>MFRKGSAGRRGAGAMRGVGGAAVVAAVSAVVLAGAPAAVAAGGQGAAEGPAALRSARSTSVSLYNGTADVIYRNYSGLSHGVWDDSTPPESVGHAATAYWGSHSSGFMTGTEGEARYQLAGGEAVIHWNNPYAGGNSYSCSVPRGYTCSWSGGGGNNASVAFTLGGSPALAAAAAERQAPAVQAAARSTHVALQNRTTSVLERTSSALQHGTWTENMLPPDAVYPMSNGAWQSESNGFMTGTEGRAVYNMYGVGNVSIWWDNPYSGSNKYGCDVPEGYTCSRDGGGGDNAYVAFTVRKG</sequence>
<evidence type="ECO:0000313" key="2">
    <source>
        <dbReference type="Proteomes" id="UP001499987"/>
    </source>
</evidence>
<proteinExistence type="predicted"/>